<organism evidence="1 2">
    <name type="scientific">Elysia crispata</name>
    <name type="common">lettuce slug</name>
    <dbReference type="NCBI Taxonomy" id="231223"/>
    <lineage>
        <taxon>Eukaryota</taxon>
        <taxon>Metazoa</taxon>
        <taxon>Spiralia</taxon>
        <taxon>Lophotrochozoa</taxon>
        <taxon>Mollusca</taxon>
        <taxon>Gastropoda</taxon>
        <taxon>Heterobranchia</taxon>
        <taxon>Euthyneura</taxon>
        <taxon>Panpulmonata</taxon>
        <taxon>Sacoglossa</taxon>
        <taxon>Placobranchoidea</taxon>
        <taxon>Plakobranchidae</taxon>
        <taxon>Elysia</taxon>
    </lineage>
</organism>
<gene>
    <name evidence="1" type="ORF">RRG08_045439</name>
</gene>
<evidence type="ECO:0000313" key="1">
    <source>
        <dbReference type="EMBL" id="KAK3795449.1"/>
    </source>
</evidence>
<accession>A0AAE1E5T1</accession>
<dbReference type="Proteomes" id="UP001283361">
    <property type="component" value="Unassembled WGS sequence"/>
</dbReference>
<keyword evidence="2" id="KW-1185">Reference proteome</keyword>
<reference evidence="1" key="1">
    <citation type="journal article" date="2023" name="G3 (Bethesda)">
        <title>A reference genome for the long-term kleptoplast-retaining sea slug Elysia crispata morphotype clarki.</title>
        <authorList>
            <person name="Eastman K.E."/>
            <person name="Pendleton A.L."/>
            <person name="Shaikh M.A."/>
            <person name="Suttiyut T."/>
            <person name="Ogas R."/>
            <person name="Tomko P."/>
            <person name="Gavelis G."/>
            <person name="Widhalm J.R."/>
            <person name="Wisecaver J.H."/>
        </authorList>
    </citation>
    <scope>NUCLEOTIDE SEQUENCE</scope>
    <source>
        <strain evidence="1">ECLA1</strain>
    </source>
</reference>
<name>A0AAE1E5T1_9GAST</name>
<dbReference type="EMBL" id="JAWDGP010001056">
    <property type="protein sequence ID" value="KAK3795449.1"/>
    <property type="molecule type" value="Genomic_DNA"/>
</dbReference>
<sequence>MLLTSTERNNEVAADFNQLWRKEQIVTISDPRKLDLELGRYLIANCDLSVDSYADYNRVIDRCAALASHASGLRGPVTSKLTCLDPHLGPQRRPKLFMCSPRNLFYSNSIQHVS</sequence>
<evidence type="ECO:0000313" key="2">
    <source>
        <dbReference type="Proteomes" id="UP001283361"/>
    </source>
</evidence>
<comment type="caution">
    <text evidence="1">The sequence shown here is derived from an EMBL/GenBank/DDBJ whole genome shotgun (WGS) entry which is preliminary data.</text>
</comment>
<protein>
    <submittedName>
        <fullName evidence="1">Uncharacterized protein</fullName>
    </submittedName>
</protein>
<dbReference type="AlphaFoldDB" id="A0AAE1E5T1"/>
<proteinExistence type="predicted"/>